<dbReference type="InterPro" id="IPR002073">
    <property type="entry name" value="PDEase_catalytic_dom"/>
</dbReference>
<dbReference type="InterPro" id="IPR003018">
    <property type="entry name" value="GAF"/>
</dbReference>
<proteinExistence type="inferred from homology"/>
<accession>A0ABM4BKJ6</accession>
<evidence type="ECO:0000313" key="7">
    <source>
        <dbReference type="RefSeq" id="XP_065649582.1"/>
    </source>
</evidence>
<protein>
    <recommendedName>
        <fullName evidence="4">Phosphodiesterase</fullName>
        <ecNumber evidence="4">3.1.4.-</ecNumber>
    </recommendedName>
</protein>
<dbReference type="EC" id="3.1.4.-" evidence="4"/>
<organism evidence="6 7">
    <name type="scientific">Hydra vulgaris</name>
    <name type="common">Hydra</name>
    <name type="synonym">Hydra attenuata</name>
    <dbReference type="NCBI Taxonomy" id="6087"/>
    <lineage>
        <taxon>Eukaryota</taxon>
        <taxon>Metazoa</taxon>
        <taxon>Cnidaria</taxon>
        <taxon>Hydrozoa</taxon>
        <taxon>Hydroidolina</taxon>
        <taxon>Anthoathecata</taxon>
        <taxon>Aplanulata</taxon>
        <taxon>Hydridae</taxon>
        <taxon>Hydra</taxon>
    </lineage>
</organism>
<evidence type="ECO:0000256" key="2">
    <source>
        <dbReference type="ARBA" id="ARBA00022723"/>
    </source>
</evidence>
<dbReference type="RefSeq" id="XP_065649582.1">
    <property type="nucleotide sequence ID" value="XM_065793510.1"/>
</dbReference>
<dbReference type="PANTHER" id="PTHR11347">
    <property type="entry name" value="CYCLIC NUCLEOTIDE PHOSPHODIESTERASE"/>
    <property type="match status" value="1"/>
</dbReference>
<dbReference type="SMART" id="SM00471">
    <property type="entry name" value="HDc"/>
    <property type="match status" value="1"/>
</dbReference>
<dbReference type="InterPro" id="IPR023174">
    <property type="entry name" value="PDEase_CS"/>
</dbReference>
<evidence type="ECO:0000256" key="3">
    <source>
        <dbReference type="ARBA" id="ARBA00022801"/>
    </source>
</evidence>
<dbReference type="SUPFAM" id="SSF109604">
    <property type="entry name" value="HD-domain/PDEase-like"/>
    <property type="match status" value="1"/>
</dbReference>
<dbReference type="InterPro" id="IPR036971">
    <property type="entry name" value="PDEase_catalytic_dom_sf"/>
</dbReference>
<dbReference type="CDD" id="cd00077">
    <property type="entry name" value="HDc"/>
    <property type="match status" value="1"/>
</dbReference>
<evidence type="ECO:0000256" key="1">
    <source>
        <dbReference type="ARBA" id="ARBA00022535"/>
    </source>
</evidence>
<dbReference type="Proteomes" id="UP001652625">
    <property type="component" value="Chromosome 03"/>
</dbReference>
<feature type="domain" description="PDEase" evidence="5">
    <location>
        <begin position="493"/>
        <end position="816"/>
    </location>
</feature>
<dbReference type="GeneID" id="100198279"/>
<dbReference type="InterPro" id="IPR003607">
    <property type="entry name" value="HD/PDEase_dom"/>
</dbReference>
<keyword evidence="6" id="KW-1185">Reference proteome</keyword>
<name>A0ABM4BKJ6_HYDVU</name>
<dbReference type="PRINTS" id="PR00387">
    <property type="entry name" value="PDIESTERASE1"/>
</dbReference>
<reference evidence="7" key="1">
    <citation type="submission" date="2025-08" db="UniProtKB">
        <authorList>
            <consortium name="RefSeq"/>
        </authorList>
    </citation>
    <scope>IDENTIFICATION</scope>
</reference>
<keyword evidence="2 4" id="KW-0479">Metal-binding</keyword>
<gene>
    <name evidence="7" type="primary">LOC100198279</name>
</gene>
<sequence length="858" mass="98305">MAEVFKTVSDWKEVTEILNKNPEYTREYFLEHASGKMVEEWVMQRSHLLNFPEIKTVVTKSDYTLKPIPSNLTKFLKNNELNNANELAVNNKKKNFEQLLQLSEKDLLMELIRDIAHELDVDSLSHKILVNVCLLTNCDRSSLFLVKGQENAKYLISRLFDVTALSTLEQSIKSHEDAIIIPIGVGIAGHVAETGQEINIPDAYKDTRFNPSIDRDTGYKTHSILCMPIKNQDNKVVGVAQIINKKEKNPVFTKKDEEVFKNYLTFCGIGLTNAQLFDLSLQEHNRNQVLLNLAKGIFEDTEHLDVVVRRIMTQVQDMLKCERCTVYIINKTKLEESGEIQFAEVFDLIYQDVSPVVVSKEYWQDVAEASSNEKKVYVGFAMLVAKNGKCMNIDNFSKSDIPGKDNLDNSSFKPRCMLCCPIYNNHHEVIGVAQLLNKIGSYSFDENDEALFEGFVIFCGLGIHNTQMYEKATMLIARQKVNTEILQYHAAEPIEGVEEFAILEVPAAESFSFNSFAFDDLTMTDRETCLMTMRIFLEKNFLSTFNIPYTTMCKFVLTVKKNYRRVTYHNWRHAFNVTQTMFTILSIGQMFSWFTDLESFVLLVACLCHDLDHRGTNNNFQLKTQSPIAALYGTSTMERHHFNHSIMILTTDGTQIFDSLNPNDYKLAIKILEDAILSTDLALYFKKRTDFTKIAESQQANWTIFENRGILRGMMMTACDVAAITKPWEVQQRVAEFVANEFFEQGDQERSKLSAEPIPMMDRGKHRDLPKMQVGFIDFVCMPIYKVFYAINPLLKPLYDGVSDNRKNWQSIADTYVPKSLKESAVVLNGTNCEKIDDKPLKKVTFFEAKNSKTCSML</sequence>
<dbReference type="SUPFAM" id="SSF55781">
    <property type="entry name" value="GAF domain-like"/>
    <property type="match status" value="2"/>
</dbReference>
<comment type="cofactor">
    <cofactor evidence="4">
        <name>a divalent metal cation</name>
        <dbReference type="ChEBI" id="CHEBI:60240"/>
    </cofactor>
    <text evidence="4">Binds 2 divalent metal cations per subunit. Site 1 may preferentially bind zinc ions, while site 2 has a preference for magnesium and/or manganese ions.</text>
</comment>
<dbReference type="Pfam" id="PF00233">
    <property type="entry name" value="PDEase_I"/>
    <property type="match status" value="1"/>
</dbReference>
<comment type="similarity">
    <text evidence="4">Belongs to the cyclic nucleotide phosphodiesterase family.</text>
</comment>
<dbReference type="InterPro" id="IPR029016">
    <property type="entry name" value="GAF-like_dom_sf"/>
</dbReference>
<dbReference type="SMART" id="SM00065">
    <property type="entry name" value="GAF"/>
    <property type="match status" value="2"/>
</dbReference>
<evidence type="ECO:0000256" key="4">
    <source>
        <dbReference type="RuleBase" id="RU363067"/>
    </source>
</evidence>
<dbReference type="PROSITE" id="PS00126">
    <property type="entry name" value="PDEASE_I_1"/>
    <property type="match status" value="1"/>
</dbReference>
<evidence type="ECO:0000313" key="6">
    <source>
        <dbReference type="Proteomes" id="UP001652625"/>
    </source>
</evidence>
<dbReference type="Gene3D" id="1.10.1300.10">
    <property type="entry name" value="3'5'-cyclic nucleotide phosphodiesterase, catalytic domain"/>
    <property type="match status" value="1"/>
</dbReference>
<dbReference type="PROSITE" id="PS51845">
    <property type="entry name" value="PDEASE_I_2"/>
    <property type="match status" value="1"/>
</dbReference>
<evidence type="ECO:0000259" key="5">
    <source>
        <dbReference type="PROSITE" id="PS51845"/>
    </source>
</evidence>
<dbReference type="Pfam" id="PF01590">
    <property type="entry name" value="GAF"/>
    <property type="match status" value="2"/>
</dbReference>
<keyword evidence="1" id="KW-0140">cGMP</keyword>
<dbReference type="Gene3D" id="3.30.450.40">
    <property type="match status" value="2"/>
</dbReference>
<keyword evidence="3 4" id="KW-0378">Hydrolase</keyword>
<dbReference type="InterPro" id="IPR023088">
    <property type="entry name" value="PDEase"/>
</dbReference>